<evidence type="ECO:0000313" key="1">
    <source>
        <dbReference type="EMBL" id="SPH24402.1"/>
    </source>
</evidence>
<accession>A0A2R8BLX5</accession>
<keyword evidence="2" id="KW-1185">Reference proteome</keyword>
<protein>
    <submittedName>
        <fullName evidence="1">Uncharacterized protein</fullName>
    </submittedName>
</protein>
<organism evidence="1 2">
    <name type="scientific">Albidovulum aquaemixtae</name>
    <dbReference type="NCBI Taxonomy" id="1542388"/>
    <lineage>
        <taxon>Bacteria</taxon>
        <taxon>Pseudomonadati</taxon>
        <taxon>Pseudomonadota</taxon>
        <taxon>Alphaproteobacteria</taxon>
        <taxon>Rhodobacterales</taxon>
        <taxon>Paracoccaceae</taxon>
        <taxon>Albidovulum</taxon>
    </lineage>
</organism>
<name>A0A2R8BLX5_9RHOB</name>
<proteinExistence type="predicted"/>
<dbReference type="EMBL" id="OMOQ01000003">
    <property type="protein sequence ID" value="SPH24402.1"/>
    <property type="molecule type" value="Genomic_DNA"/>
</dbReference>
<evidence type="ECO:0000313" key="2">
    <source>
        <dbReference type="Proteomes" id="UP000244924"/>
    </source>
</evidence>
<dbReference type="Proteomes" id="UP000244924">
    <property type="component" value="Unassembled WGS sequence"/>
</dbReference>
<sequence length="59" mass="6090">MTKVPMLNSFGGLLGVGPAVSGNLAWMPGVTDYDHSGGCRKDSPKGQCCQAGSKPCHCH</sequence>
<dbReference type="AlphaFoldDB" id="A0A2R8BLX5"/>
<reference evidence="1 2" key="1">
    <citation type="submission" date="2018-03" db="EMBL/GenBank/DDBJ databases">
        <authorList>
            <person name="Keele B.F."/>
        </authorList>
    </citation>
    <scope>NUCLEOTIDE SEQUENCE [LARGE SCALE GENOMIC DNA]</scope>
    <source>
        <strain evidence="1 2">CECT 8626</strain>
    </source>
</reference>
<gene>
    <name evidence="1" type="ORF">DEA8626_03454</name>
</gene>